<sequence length="110" mass="11554">MGFKHHLAGAIAAAGLLMAGMAAAQSSAPPPKNLSLDQAVEQVQRQVGGKVLSAEPRQNGRGTEYRIKVLTPEGHVRFLRVPSEVSARPPAAAQSPKKSPNGGSNKKEKH</sequence>
<evidence type="ECO:0000313" key="4">
    <source>
        <dbReference type="Proteomes" id="UP000267077"/>
    </source>
</evidence>
<name>A0A3S0REE9_9GAMM</name>
<feature type="region of interest" description="Disordered" evidence="1">
    <location>
        <begin position="80"/>
        <end position="110"/>
    </location>
</feature>
<evidence type="ECO:0008006" key="5">
    <source>
        <dbReference type="Google" id="ProtNLM"/>
    </source>
</evidence>
<evidence type="ECO:0000256" key="2">
    <source>
        <dbReference type="SAM" id="SignalP"/>
    </source>
</evidence>
<proteinExistence type="predicted"/>
<comment type="caution">
    <text evidence="3">The sequence shown here is derived from an EMBL/GenBank/DDBJ whole genome shotgun (WGS) entry which is preliminary data.</text>
</comment>
<protein>
    <recommendedName>
        <fullName evidence="5">PepSY domain-containing protein</fullName>
    </recommendedName>
</protein>
<dbReference type="OrthoDB" id="5772157at2"/>
<reference evidence="3 4" key="1">
    <citation type="submission" date="2018-12" db="EMBL/GenBank/DDBJ databases">
        <title>Dyella dinghuensis sp. nov. DHOA06 and Dyella choica sp. nov. 4M-K27, isolated from forest soil.</title>
        <authorList>
            <person name="Qiu L.-H."/>
            <person name="Gao Z.-H."/>
        </authorList>
    </citation>
    <scope>NUCLEOTIDE SEQUENCE [LARGE SCALE GENOMIC DNA]</scope>
    <source>
        <strain evidence="3 4">DHOA06</strain>
    </source>
</reference>
<gene>
    <name evidence="3" type="ORF">EKH79_09035</name>
</gene>
<evidence type="ECO:0000256" key="1">
    <source>
        <dbReference type="SAM" id="MobiDB-lite"/>
    </source>
</evidence>
<keyword evidence="4" id="KW-1185">Reference proteome</keyword>
<feature type="signal peptide" evidence="2">
    <location>
        <begin position="1"/>
        <end position="24"/>
    </location>
</feature>
<feature type="compositionally biased region" description="Low complexity" evidence="1">
    <location>
        <begin position="86"/>
        <end position="100"/>
    </location>
</feature>
<dbReference type="EMBL" id="RYZR01000005">
    <property type="protein sequence ID" value="RUL64188.1"/>
    <property type="molecule type" value="Genomic_DNA"/>
</dbReference>
<organism evidence="3 4">
    <name type="scientific">Dyella dinghuensis</name>
    <dbReference type="NCBI Taxonomy" id="1920169"/>
    <lineage>
        <taxon>Bacteria</taxon>
        <taxon>Pseudomonadati</taxon>
        <taxon>Pseudomonadota</taxon>
        <taxon>Gammaproteobacteria</taxon>
        <taxon>Lysobacterales</taxon>
        <taxon>Rhodanobacteraceae</taxon>
        <taxon>Dyella</taxon>
    </lineage>
</organism>
<accession>A0A3S0REE9</accession>
<dbReference type="AlphaFoldDB" id="A0A3S0REE9"/>
<evidence type="ECO:0000313" key="3">
    <source>
        <dbReference type="EMBL" id="RUL64188.1"/>
    </source>
</evidence>
<keyword evidence="2" id="KW-0732">Signal</keyword>
<dbReference type="RefSeq" id="WP_126673467.1">
    <property type="nucleotide sequence ID" value="NZ_RYZR01000005.1"/>
</dbReference>
<dbReference type="Proteomes" id="UP000267077">
    <property type="component" value="Unassembled WGS sequence"/>
</dbReference>
<feature type="chain" id="PRO_5018551489" description="PepSY domain-containing protein" evidence="2">
    <location>
        <begin position="25"/>
        <end position="110"/>
    </location>
</feature>